<accession>A0A9P8UCV4</accession>
<evidence type="ECO:0008006" key="4">
    <source>
        <dbReference type="Google" id="ProtNLM"/>
    </source>
</evidence>
<reference evidence="2" key="1">
    <citation type="journal article" date="2021" name="Nat. Commun.">
        <title>Genetic determinants of endophytism in the Arabidopsis root mycobiome.</title>
        <authorList>
            <person name="Mesny F."/>
            <person name="Miyauchi S."/>
            <person name="Thiergart T."/>
            <person name="Pickel B."/>
            <person name="Atanasova L."/>
            <person name="Karlsson M."/>
            <person name="Huettel B."/>
            <person name="Barry K.W."/>
            <person name="Haridas S."/>
            <person name="Chen C."/>
            <person name="Bauer D."/>
            <person name="Andreopoulos W."/>
            <person name="Pangilinan J."/>
            <person name="LaButti K."/>
            <person name="Riley R."/>
            <person name="Lipzen A."/>
            <person name="Clum A."/>
            <person name="Drula E."/>
            <person name="Henrissat B."/>
            <person name="Kohler A."/>
            <person name="Grigoriev I.V."/>
            <person name="Martin F.M."/>
            <person name="Hacquard S."/>
        </authorList>
    </citation>
    <scope>NUCLEOTIDE SEQUENCE</scope>
    <source>
        <strain evidence="2">MPI-SDFR-AT-0073</strain>
    </source>
</reference>
<protein>
    <recommendedName>
        <fullName evidence="4">AA1-like domain-containing protein</fullName>
    </recommendedName>
</protein>
<keyword evidence="3" id="KW-1185">Reference proteome</keyword>
<dbReference type="AlphaFoldDB" id="A0A9P8UCV4"/>
<dbReference type="GeneID" id="70137086"/>
<feature type="chain" id="PRO_5040378195" description="AA1-like domain-containing protein" evidence="1">
    <location>
        <begin position="25"/>
        <end position="154"/>
    </location>
</feature>
<feature type="signal peptide" evidence="1">
    <location>
        <begin position="1"/>
        <end position="24"/>
    </location>
</feature>
<organism evidence="2 3">
    <name type="scientific">Truncatella angustata</name>
    <dbReference type="NCBI Taxonomy" id="152316"/>
    <lineage>
        <taxon>Eukaryota</taxon>
        <taxon>Fungi</taxon>
        <taxon>Dikarya</taxon>
        <taxon>Ascomycota</taxon>
        <taxon>Pezizomycotina</taxon>
        <taxon>Sordariomycetes</taxon>
        <taxon>Xylariomycetidae</taxon>
        <taxon>Amphisphaeriales</taxon>
        <taxon>Sporocadaceae</taxon>
        <taxon>Truncatella</taxon>
    </lineage>
</organism>
<evidence type="ECO:0000313" key="3">
    <source>
        <dbReference type="Proteomes" id="UP000758603"/>
    </source>
</evidence>
<proteinExistence type="predicted"/>
<evidence type="ECO:0000313" key="2">
    <source>
        <dbReference type="EMBL" id="KAH6647166.1"/>
    </source>
</evidence>
<dbReference type="EMBL" id="JAGPXC010000009">
    <property type="protein sequence ID" value="KAH6647166.1"/>
    <property type="molecule type" value="Genomic_DNA"/>
</dbReference>
<comment type="caution">
    <text evidence="2">The sequence shown here is derived from an EMBL/GenBank/DDBJ whole genome shotgun (WGS) entry which is preliminary data.</text>
</comment>
<dbReference type="Proteomes" id="UP000758603">
    <property type="component" value="Unassembled WGS sequence"/>
</dbReference>
<keyword evidence="1" id="KW-0732">Signal</keyword>
<name>A0A9P8UCV4_9PEZI</name>
<dbReference type="RefSeq" id="XP_045953680.1">
    <property type="nucleotide sequence ID" value="XM_046108195.1"/>
</dbReference>
<evidence type="ECO:0000256" key="1">
    <source>
        <dbReference type="SAM" id="SignalP"/>
    </source>
</evidence>
<sequence>MKPTTFLTCCTVAFAAALPSGSDGDAEWAVSNFSIVTYPNPRGAITNYSFNITTSKETIQCINSSQGSPQPLGYTKGVECGPTFQYSFTPNGAWEAAYTGSTLEIVDLASKLKATHSVPLSELTRLPFKIHGDRPYAYNGPTDFKVQTKLYHKA</sequence>
<gene>
    <name evidence="2" type="ORF">BKA67DRAFT_663506</name>
</gene>